<dbReference type="Proteomes" id="UP000193061">
    <property type="component" value="Unassembled WGS sequence"/>
</dbReference>
<dbReference type="EMBL" id="FWFX01000015">
    <property type="protein sequence ID" value="SLN68851.1"/>
    <property type="molecule type" value="Genomic_DNA"/>
</dbReference>
<reference evidence="1 2" key="1">
    <citation type="submission" date="2017-03" db="EMBL/GenBank/DDBJ databases">
        <authorList>
            <person name="Afonso C.L."/>
            <person name="Miller P.J."/>
            <person name="Scott M.A."/>
            <person name="Spackman E."/>
            <person name="Goraichik I."/>
            <person name="Dimitrov K.M."/>
            <person name="Suarez D.L."/>
            <person name="Swayne D.E."/>
        </authorList>
    </citation>
    <scope>NUCLEOTIDE SEQUENCE [LARGE SCALE GENOMIC DNA]</scope>
    <source>
        <strain evidence="1 2">CECT 7450</strain>
    </source>
</reference>
<name>A0A1X7A350_9RHOB</name>
<proteinExistence type="predicted"/>
<organism evidence="1 2">
    <name type="scientific">Roseovarius albus</name>
    <dbReference type="NCBI Taxonomy" id="1247867"/>
    <lineage>
        <taxon>Bacteria</taxon>
        <taxon>Pseudomonadati</taxon>
        <taxon>Pseudomonadota</taxon>
        <taxon>Alphaproteobacteria</taxon>
        <taxon>Rhodobacterales</taxon>
        <taxon>Roseobacteraceae</taxon>
        <taxon>Roseovarius</taxon>
    </lineage>
</organism>
<evidence type="ECO:0000313" key="2">
    <source>
        <dbReference type="Proteomes" id="UP000193061"/>
    </source>
</evidence>
<gene>
    <name evidence="1" type="ORF">ROA7450_03709</name>
</gene>
<protein>
    <submittedName>
        <fullName evidence="1">Uncharacterized protein</fullName>
    </submittedName>
</protein>
<dbReference type="OrthoDB" id="9907482at2"/>
<sequence length="81" mass="9086">MFRNQITSKLCMSDRFNFGYHVSARECFERNGARVILDAPDPEVLGGEVPVGRRPSELSWLPVTELVALTCLYLLIANPFG</sequence>
<accession>A0A1X7A350</accession>
<evidence type="ECO:0000313" key="1">
    <source>
        <dbReference type="EMBL" id="SLN68851.1"/>
    </source>
</evidence>
<dbReference type="AlphaFoldDB" id="A0A1X7A350"/>
<dbReference type="RefSeq" id="WP_085807370.1">
    <property type="nucleotide sequence ID" value="NZ_FWFX01000015.1"/>
</dbReference>
<keyword evidence="2" id="KW-1185">Reference proteome</keyword>